<dbReference type="Proteomes" id="UP000320244">
    <property type="component" value="Unassembled WGS sequence"/>
</dbReference>
<dbReference type="SUPFAM" id="SSF50475">
    <property type="entry name" value="FMN-binding split barrel"/>
    <property type="match status" value="1"/>
</dbReference>
<evidence type="ECO:0000313" key="2">
    <source>
        <dbReference type="EMBL" id="TWP36220.1"/>
    </source>
</evidence>
<sequence>MSGVPGTELADAMDGYAFAYLMTVTDAGEAHAVAVQPRLSAGVLQIDAVGSRSRGNIGAHPQVSLVWPPADFDGYSLIVNGTAQPDDQPGIIVTPTRAVLHRPHEHEGESATGCGSDCVPLSLE</sequence>
<organism evidence="2 3">
    <name type="scientific">Leekyejoonella antrihumi</name>
    <dbReference type="NCBI Taxonomy" id="1660198"/>
    <lineage>
        <taxon>Bacteria</taxon>
        <taxon>Bacillati</taxon>
        <taxon>Actinomycetota</taxon>
        <taxon>Actinomycetes</taxon>
        <taxon>Micrococcales</taxon>
        <taxon>Dermacoccaceae</taxon>
        <taxon>Leekyejoonella</taxon>
    </lineage>
</organism>
<feature type="region of interest" description="Disordered" evidence="1">
    <location>
        <begin position="103"/>
        <end position="124"/>
    </location>
</feature>
<accession>A0A563E109</accession>
<proteinExistence type="predicted"/>
<dbReference type="Gene3D" id="2.30.110.10">
    <property type="entry name" value="Electron Transport, Fmn-binding Protein, Chain A"/>
    <property type="match status" value="1"/>
</dbReference>
<name>A0A563E109_9MICO</name>
<reference evidence="2 3" key="1">
    <citation type="submission" date="2019-05" db="EMBL/GenBank/DDBJ databases">
        <authorList>
            <person name="Lee S.D."/>
        </authorList>
    </citation>
    <scope>NUCLEOTIDE SEQUENCE [LARGE SCALE GENOMIC DNA]</scope>
    <source>
        <strain evidence="2 3">C5-26</strain>
    </source>
</reference>
<gene>
    <name evidence="2" type="ORF">FGL98_11020</name>
</gene>
<dbReference type="EMBL" id="VCQV01000013">
    <property type="protein sequence ID" value="TWP36220.1"/>
    <property type="molecule type" value="Genomic_DNA"/>
</dbReference>
<dbReference type="InterPro" id="IPR012349">
    <property type="entry name" value="Split_barrel_FMN-bd"/>
</dbReference>
<dbReference type="AlphaFoldDB" id="A0A563E109"/>
<evidence type="ECO:0000256" key="1">
    <source>
        <dbReference type="SAM" id="MobiDB-lite"/>
    </source>
</evidence>
<reference evidence="2 3" key="2">
    <citation type="submission" date="2019-08" db="EMBL/GenBank/DDBJ databases">
        <title>Jejuicoccus antrihumi gen. nov., sp. nov., a new member of the family Dermacoccaceae isolated from a cave.</title>
        <authorList>
            <person name="Schumann P."/>
            <person name="Kim I.S."/>
        </authorList>
    </citation>
    <scope>NUCLEOTIDE SEQUENCE [LARGE SCALE GENOMIC DNA]</scope>
    <source>
        <strain evidence="2 3">C5-26</strain>
    </source>
</reference>
<comment type="caution">
    <text evidence="2">The sequence shown here is derived from an EMBL/GenBank/DDBJ whole genome shotgun (WGS) entry which is preliminary data.</text>
</comment>
<keyword evidence="3" id="KW-1185">Reference proteome</keyword>
<protein>
    <submittedName>
        <fullName evidence="2">Pyridoxamine 5'-phosphate oxidase family protein</fullName>
    </submittedName>
</protein>
<dbReference type="RefSeq" id="WP_146316815.1">
    <property type="nucleotide sequence ID" value="NZ_VCQV01000013.1"/>
</dbReference>
<evidence type="ECO:0000313" key="3">
    <source>
        <dbReference type="Proteomes" id="UP000320244"/>
    </source>
</evidence>
<dbReference type="OrthoDB" id="8907583at2"/>